<keyword evidence="2" id="KW-1185">Reference proteome</keyword>
<evidence type="ECO:0000313" key="1">
    <source>
        <dbReference type="EMBL" id="SDY53176.1"/>
    </source>
</evidence>
<dbReference type="AlphaFoldDB" id="A0A1H3KMA6"/>
<proteinExistence type="predicted"/>
<dbReference type="STRING" id="660517.SAMN04487946_12047"/>
<protein>
    <submittedName>
        <fullName evidence="1">Uncharacterized protein</fullName>
    </submittedName>
</protein>
<accession>A0A1H3KMA6</accession>
<dbReference type="EMBL" id="FNPB01000020">
    <property type="protein sequence ID" value="SDY53176.1"/>
    <property type="molecule type" value="Genomic_DNA"/>
</dbReference>
<dbReference type="OrthoDB" id="210908at2157"/>
<dbReference type="Proteomes" id="UP000199170">
    <property type="component" value="Unassembled WGS sequence"/>
</dbReference>
<organism evidence="1 2">
    <name type="scientific">Halobellus clavatus</name>
    <dbReference type="NCBI Taxonomy" id="660517"/>
    <lineage>
        <taxon>Archaea</taxon>
        <taxon>Methanobacteriati</taxon>
        <taxon>Methanobacteriota</taxon>
        <taxon>Stenosarchaea group</taxon>
        <taxon>Halobacteria</taxon>
        <taxon>Halobacteriales</taxon>
        <taxon>Haloferacaceae</taxon>
        <taxon>Halobellus</taxon>
    </lineage>
</organism>
<reference evidence="2" key="1">
    <citation type="submission" date="2016-10" db="EMBL/GenBank/DDBJ databases">
        <authorList>
            <person name="Varghese N."/>
            <person name="Submissions S."/>
        </authorList>
    </citation>
    <scope>NUCLEOTIDE SEQUENCE [LARGE SCALE GENOMIC DNA]</scope>
    <source>
        <strain evidence="2">CGMCC 1.10118</strain>
    </source>
</reference>
<sequence length="76" mass="9106">MLNSNEFEDDHRRNTEQRRAMIKQWAEYVRTHDDSEWSRQQNRLIDSQLQSANEMAAAGDTDPVRFAAVRDRLRDR</sequence>
<evidence type="ECO:0000313" key="2">
    <source>
        <dbReference type="Proteomes" id="UP000199170"/>
    </source>
</evidence>
<gene>
    <name evidence="1" type="ORF">SAMN04487946_12047</name>
</gene>
<dbReference type="Pfam" id="PF26477">
    <property type="entry name" value="DUF8150"/>
    <property type="match status" value="1"/>
</dbReference>
<dbReference type="InterPro" id="IPR058463">
    <property type="entry name" value="DUF8150"/>
</dbReference>
<dbReference type="RefSeq" id="WP_139175892.1">
    <property type="nucleotide sequence ID" value="NZ_FNPB01000020.1"/>
</dbReference>
<name>A0A1H3KMA6_9EURY</name>